<dbReference type="Pfam" id="PF13401">
    <property type="entry name" value="AAA_22"/>
    <property type="match status" value="1"/>
</dbReference>
<organism evidence="7 8">
    <name type="scientific">Halorubrum sodomense</name>
    <dbReference type="NCBI Taxonomy" id="35743"/>
    <lineage>
        <taxon>Archaea</taxon>
        <taxon>Methanobacteriati</taxon>
        <taxon>Methanobacteriota</taxon>
        <taxon>Stenosarchaea group</taxon>
        <taxon>Halobacteria</taxon>
        <taxon>Halobacteriales</taxon>
        <taxon>Haloferacaceae</taxon>
        <taxon>Halorubrum</taxon>
    </lineage>
</organism>
<keyword evidence="8" id="KW-1185">Reference proteome</keyword>
<dbReference type="OrthoDB" id="195574at2157"/>
<dbReference type="SUPFAM" id="SSF46785">
    <property type="entry name" value="Winged helix' DNA-binding domain"/>
    <property type="match status" value="1"/>
</dbReference>
<feature type="binding site" evidence="5">
    <location>
        <position position="221"/>
    </location>
    <ligand>
        <name>ATP</name>
        <dbReference type="ChEBI" id="CHEBI:30616"/>
    </ligand>
</feature>
<dbReference type="InterPro" id="IPR036390">
    <property type="entry name" value="WH_DNA-bd_sf"/>
</dbReference>
<dbReference type="Proteomes" id="UP000198932">
    <property type="component" value="Unassembled WGS sequence"/>
</dbReference>
<evidence type="ECO:0000313" key="8">
    <source>
        <dbReference type="Proteomes" id="UP000198932"/>
    </source>
</evidence>
<dbReference type="InterPro" id="IPR049945">
    <property type="entry name" value="AAA_22"/>
</dbReference>
<dbReference type="PANTHER" id="PTHR10763:SF22">
    <property type="entry name" value="ORC1-TYPE DNA REPLICATION PROTEIN"/>
    <property type="match status" value="1"/>
</dbReference>
<accession>A0A1I6FKC2</accession>
<protein>
    <recommendedName>
        <fullName evidence="5">ORC1-type DNA replication protein</fullName>
    </recommendedName>
</protein>
<keyword evidence="2 5" id="KW-0235">DNA replication</keyword>
<evidence type="ECO:0000256" key="1">
    <source>
        <dbReference type="ARBA" id="ARBA00006184"/>
    </source>
</evidence>
<dbReference type="HAMAP" id="MF_01407">
    <property type="entry name" value="ORC1_type_DNA_replic_protein"/>
    <property type="match status" value="1"/>
</dbReference>
<dbReference type="NCBIfam" id="TIGR02928">
    <property type="entry name" value="orc1/cdc6 family replication initiation protein"/>
    <property type="match status" value="1"/>
</dbReference>
<comment type="similarity">
    <text evidence="1 5">Belongs to the CDC6/cdc18 family.</text>
</comment>
<dbReference type="InterPro" id="IPR014277">
    <property type="entry name" value="Orc1/Cdc6_arc"/>
</dbReference>
<reference evidence="8" key="1">
    <citation type="submission" date="2016-10" db="EMBL/GenBank/DDBJ databases">
        <authorList>
            <person name="Varghese N."/>
            <person name="Submissions S."/>
        </authorList>
    </citation>
    <scope>NUCLEOTIDE SEQUENCE [LARGE SCALE GENOMIC DNA]</scope>
    <source>
        <strain evidence="8">RD 26</strain>
    </source>
</reference>
<feature type="binding site" evidence="5">
    <location>
        <position position="209"/>
    </location>
    <ligand>
        <name>ATP</name>
        <dbReference type="ChEBI" id="CHEBI:30616"/>
    </ligand>
</feature>
<dbReference type="GO" id="GO:0005524">
    <property type="term" value="F:ATP binding"/>
    <property type="evidence" value="ECO:0007669"/>
    <property type="project" value="UniProtKB-UniRule"/>
</dbReference>
<feature type="domain" description="Cdc6 C-terminal" evidence="6">
    <location>
        <begin position="319"/>
        <end position="399"/>
    </location>
</feature>
<keyword evidence="7" id="KW-0131">Cell cycle</keyword>
<keyword evidence="7" id="KW-0132">Cell division</keyword>
<dbReference type="Pfam" id="PF09079">
    <property type="entry name" value="WHD_Cdc6"/>
    <property type="match status" value="1"/>
</dbReference>
<sequence length="422" mass="47434">MKAFGDEDTIFEDMDVLNPNEQTYQPESLPEREVELDQIHSALRPATMGSTPLNLIVYGQSGQGKTVGIRLKTDQLQEYADDSEMDLTVVHIRCKGMDGSYHVLTHLVKRLREKRFGPGEELPSGHQRKTLLNMVIENLEKVGGTVIVVLDEIDAIGDDDYILYELPRSNPDGVRLSLIGITNDLQFRENLDADVRSSLGEDEVRFEPYDADQLRNILARRAVGALRDTYFEDDVEDYQHLRSEILSDDTIPLAAALGAQDTGDAREAIRLLFRATRFADDRGETTVTEEHVREARDFLETKAIESGIQTLPNQRMLALMAVTYHGIQGDTPVTTTPIYTQYKTFCEYADVNVLSNRRFRDRLNDLADTNVLNKRQGRGRGDENQYSLAVDLNTALENLPKESERLGDVATVLREQGGVAGN</sequence>
<dbReference type="EMBL" id="FOYN01000001">
    <property type="protein sequence ID" value="SFR30392.1"/>
    <property type="molecule type" value="Genomic_DNA"/>
</dbReference>
<dbReference type="Pfam" id="PF22703">
    <property type="entry name" value="Cdc6_lid"/>
    <property type="match status" value="1"/>
</dbReference>
<comment type="function">
    <text evidence="5">Involved in regulation of DNA replication.</text>
</comment>
<dbReference type="AlphaFoldDB" id="A0A1I6FKC2"/>
<dbReference type="InterPro" id="IPR055237">
    <property type="entry name" value="Cdc6_lid"/>
</dbReference>
<evidence type="ECO:0000313" key="7">
    <source>
        <dbReference type="EMBL" id="SFR30392.1"/>
    </source>
</evidence>
<dbReference type="PANTHER" id="PTHR10763">
    <property type="entry name" value="CELL DIVISION CONTROL PROTEIN 6-RELATED"/>
    <property type="match status" value="1"/>
</dbReference>
<evidence type="ECO:0000256" key="2">
    <source>
        <dbReference type="ARBA" id="ARBA00022705"/>
    </source>
</evidence>
<evidence type="ECO:0000256" key="4">
    <source>
        <dbReference type="ARBA" id="ARBA00022840"/>
    </source>
</evidence>
<name>A0A1I6FKC2_HALSD</name>
<proteinExistence type="inferred from homology"/>
<comment type="caution">
    <text evidence="5">Lacks conserved residue(s) required for the propagation of feature annotation.</text>
</comment>
<dbReference type="GO" id="GO:0051301">
    <property type="term" value="P:cell division"/>
    <property type="evidence" value="ECO:0007669"/>
    <property type="project" value="UniProtKB-KW"/>
</dbReference>
<dbReference type="InterPro" id="IPR036388">
    <property type="entry name" value="WH-like_DNA-bd_sf"/>
</dbReference>
<dbReference type="STRING" id="35743.SAMN04487937_0212"/>
<dbReference type="SMART" id="SM01074">
    <property type="entry name" value="Cdc6_C"/>
    <property type="match status" value="1"/>
</dbReference>
<evidence type="ECO:0000256" key="3">
    <source>
        <dbReference type="ARBA" id="ARBA00022741"/>
    </source>
</evidence>
<evidence type="ECO:0000256" key="5">
    <source>
        <dbReference type="HAMAP-Rule" id="MF_01407"/>
    </source>
</evidence>
<keyword evidence="4 5" id="KW-0067">ATP-binding</keyword>
<dbReference type="Gene3D" id="3.40.50.300">
    <property type="entry name" value="P-loop containing nucleotide triphosphate hydrolases"/>
    <property type="match status" value="1"/>
</dbReference>
<dbReference type="InterPro" id="IPR027417">
    <property type="entry name" value="P-loop_NTPase"/>
</dbReference>
<dbReference type="GO" id="GO:0006260">
    <property type="term" value="P:DNA replication"/>
    <property type="evidence" value="ECO:0007669"/>
    <property type="project" value="UniProtKB-UniRule"/>
</dbReference>
<dbReference type="RefSeq" id="WP_092919576.1">
    <property type="nucleotide sequence ID" value="NZ_FOYN01000001.1"/>
</dbReference>
<dbReference type="Gene3D" id="1.10.8.60">
    <property type="match status" value="1"/>
</dbReference>
<dbReference type="GO" id="GO:0016887">
    <property type="term" value="F:ATP hydrolysis activity"/>
    <property type="evidence" value="ECO:0007669"/>
    <property type="project" value="InterPro"/>
</dbReference>
<gene>
    <name evidence="7" type="ORF">SAMN04487937_0212</name>
</gene>
<dbReference type="Gene3D" id="1.10.10.10">
    <property type="entry name" value="Winged helix-like DNA-binding domain superfamily/Winged helix DNA-binding domain"/>
    <property type="match status" value="1"/>
</dbReference>
<dbReference type="SUPFAM" id="SSF52540">
    <property type="entry name" value="P-loop containing nucleoside triphosphate hydrolases"/>
    <property type="match status" value="1"/>
</dbReference>
<keyword evidence="3 5" id="KW-0547">Nucleotide-binding</keyword>
<dbReference type="InterPro" id="IPR050311">
    <property type="entry name" value="ORC1/CDC6"/>
</dbReference>
<evidence type="ECO:0000259" key="6">
    <source>
        <dbReference type="SMART" id="SM01074"/>
    </source>
</evidence>
<dbReference type="InterPro" id="IPR015163">
    <property type="entry name" value="Cdc6_C"/>
</dbReference>